<accession>A0A3F3Q4J8</accession>
<keyword evidence="1" id="KW-1133">Transmembrane helix</keyword>
<feature type="transmembrane region" description="Helical" evidence="1">
    <location>
        <begin position="21"/>
        <end position="46"/>
    </location>
</feature>
<protein>
    <submittedName>
        <fullName evidence="2">Uncharacterized protein</fullName>
    </submittedName>
</protein>
<keyword evidence="1" id="KW-0812">Transmembrane</keyword>
<dbReference type="AlphaFoldDB" id="A0A3F3Q4J8"/>
<keyword evidence="3" id="KW-1185">Reference proteome</keyword>
<name>A0A3F3Q4J8_9EURO</name>
<dbReference type="RefSeq" id="XP_026626648.1">
    <property type="nucleotide sequence ID" value="XM_026766233.1"/>
</dbReference>
<gene>
    <name evidence="2" type="ORF">BDQ94DRAFT_143455</name>
</gene>
<reference evidence="2 3" key="1">
    <citation type="submission" date="2018-07" db="EMBL/GenBank/DDBJ databases">
        <title>The genomes of Aspergillus section Nigri reveals drivers in fungal speciation.</title>
        <authorList>
            <consortium name="DOE Joint Genome Institute"/>
            <person name="Vesth T.C."/>
            <person name="Nybo J."/>
            <person name="Theobald S."/>
            <person name="Brandl J."/>
            <person name="Frisvad J.C."/>
            <person name="Nielsen K.F."/>
            <person name="Lyhne E.K."/>
            <person name="Kogle M.E."/>
            <person name="Kuo A."/>
            <person name="Riley R."/>
            <person name="Clum A."/>
            <person name="Nolan M."/>
            <person name="Lipzen A."/>
            <person name="Salamov A."/>
            <person name="Henrissat B."/>
            <person name="Wiebenga A."/>
            <person name="De vries R.P."/>
            <person name="Grigoriev I.V."/>
            <person name="Mortensen U.H."/>
            <person name="Andersen M.R."/>
            <person name="Baker S.E."/>
        </authorList>
    </citation>
    <scope>NUCLEOTIDE SEQUENCE [LARGE SCALE GENOMIC DNA]</scope>
    <source>
        <strain evidence="2 3">CBS 139.54b</strain>
    </source>
</reference>
<dbReference type="Proteomes" id="UP000253729">
    <property type="component" value="Unassembled WGS sequence"/>
</dbReference>
<evidence type="ECO:0000313" key="3">
    <source>
        <dbReference type="Proteomes" id="UP000253729"/>
    </source>
</evidence>
<keyword evidence="1" id="KW-0472">Membrane</keyword>
<dbReference type="EMBL" id="KZ852046">
    <property type="protein sequence ID" value="RDH33626.1"/>
    <property type="molecule type" value="Genomic_DNA"/>
</dbReference>
<evidence type="ECO:0000313" key="2">
    <source>
        <dbReference type="EMBL" id="RDH33626.1"/>
    </source>
</evidence>
<organism evidence="2 3">
    <name type="scientific">Aspergillus welwitschiae</name>
    <dbReference type="NCBI Taxonomy" id="1341132"/>
    <lineage>
        <taxon>Eukaryota</taxon>
        <taxon>Fungi</taxon>
        <taxon>Dikarya</taxon>
        <taxon>Ascomycota</taxon>
        <taxon>Pezizomycotina</taxon>
        <taxon>Eurotiomycetes</taxon>
        <taxon>Eurotiomycetidae</taxon>
        <taxon>Eurotiales</taxon>
        <taxon>Aspergillaceae</taxon>
        <taxon>Aspergillus</taxon>
        <taxon>Aspergillus subgen. Circumdati</taxon>
    </lineage>
</organism>
<dbReference type="GeneID" id="38134589"/>
<sequence>MPQPAAITNAMLPHERAFPPIHHGSLCSLIILVLAFPWLAIATLAWSSAPLNAVRNLCGTGIDTGPGTSSSVWVNASPQV</sequence>
<evidence type="ECO:0000256" key="1">
    <source>
        <dbReference type="SAM" id="Phobius"/>
    </source>
</evidence>
<proteinExistence type="predicted"/>